<keyword evidence="6" id="KW-0813">Transport</keyword>
<gene>
    <name evidence="18" type="ORF">BSL78_18014</name>
</gene>
<keyword evidence="9" id="KW-0479">Metal-binding</keyword>
<keyword evidence="8" id="KW-0812">Transmembrane</keyword>
<evidence type="ECO:0000256" key="2">
    <source>
        <dbReference type="ARBA" id="ARBA00004585"/>
    </source>
</evidence>
<dbReference type="EMBL" id="MRZV01000733">
    <property type="protein sequence ID" value="PIK45125.1"/>
    <property type="molecule type" value="Genomic_DNA"/>
</dbReference>
<keyword evidence="7" id="KW-0808">Transferase</keyword>
<reference evidence="18 19" key="1">
    <citation type="journal article" date="2017" name="PLoS Biol.">
        <title>The sea cucumber genome provides insights into morphological evolution and visceral regeneration.</title>
        <authorList>
            <person name="Zhang X."/>
            <person name="Sun L."/>
            <person name="Yuan J."/>
            <person name="Sun Y."/>
            <person name="Gao Y."/>
            <person name="Zhang L."/>
            <person name="Li S."/>
            <person name="Dai H."/>
            <person name="Hamel J.F."/>
            <person name="Liu C."/>
            <person name="Yu Y."/>
            <person name="Liu S."/>
            <person name="Lin W."/>
            <person name="Guo K."/>
            <person name="Jin S."/>
            <person name="Xu P."/>
            <person name="Storey K.B."/>
            <person name="Huan P."/>
            <person name="Zhang T."/>
            <person name="Zhou Y."/>
            <person name="Zhang J."/>
            <person name="Lin C."/>
            <person name="Li X."/>
            <person name="Xing L."/>
            <person name="Huo D."/>
            <person name="Sun M."/>
            <person name="Wang L."/>
            <person name="Mercier A."/>
            <person name="Li F."/>
            <person name="Yang H."/>
            <person name="Xiang J."/>
        </authorList>
    </citation>
    <scope>NUCLEOTIDE SEQUENCE [LARGE SCALE GENOMIC DNA]</scope>
    <source>
        <strain evidence="18">Shaxun</strain>
        <tissue evidence="18">Muscle</tissue>
    </source>
</reference>
<dbReference type="PANTHER" id="PTHR23350">
    <property type="entry name" value="PEROXISOME ASSEMBLY PROTEIN 10"/>
    <property type="match status" value="1"/>
</dbReference>
<dbReference type="GO" id="GO:0005778">
    <property type="term" value="C:peroxisomal membrane"/>
    <property type="evidence" value="ECO:0007669"/>
    <property type="project" value="UniProtKB-SubCell"/>
</dbReference>
<evidence type="ECO:0000256" key="7">
    <source>
        <dbReference type="ARBA" id="ARBA00022679"/>
    </source>
</evidence>
<keyword evidence="16" id="KW-0576">Peroxisome</keyword>
<evidence type="ECO:0000313" key="19">
    <source>
        <dbReference type="Proteomes" id="UP000230750"/>
    </source>
</evidence>
<accession>A0A2G8KAW8</accession>
<protein>
    <recommendedName>
        <fullName evidence="5">RING-type E3 ubiquitin transferase</fullName>
        <ecNumber evidence="5">2.3.2.27</ecNumber>
    </recommendedName>
</protein>
<evidence type="ECO:0000256" key="14">
    <source>
        <dbReference type="ARBA" id="ARBA00022989"/>
    </source>
</evidence>
<dbReference type="PANTHER" id="PTHR23350:SF0">
    <property type="entry name" value="PEROXISOME BIOGENESIS FACTOR 10"/>
    <property type="match status" value="1"/>
</dbReference>
<evidence type="ECO:0000256" key="8">
    <source>
        <dbReference type="ARBA" id="ARBA00022692"/>
    </source>
</evidence>
<evidence type="ECO:0000256" key="11">
    <source>
        <dbReference type="ARBA" id="ARBA00022786"/>
    </source>
</evidence>
<dbReference type="GO" id="GO:0061630">
    <property type="term" value="F:ubiquitin protein ligase activity"/>
    <property type="evidence" value="ECO:0007669"/>
    <property type="project" value="UniProtKB-EC"/>
</dbReference>
<evidence type="ECO:0000256" key="3">
    <source>
        <dbReference type="ARBA" id="ARBA00004906"/>
    </source>
</evidence>
<dbReference type="Proteomes" id="UP000230750">
    <property type="component" value="Unassembled WGS sequence"/>
</dbReference>
<comment type="subcellular location">
    <subcellularLocation>
        <location evidence="2">Peroxisome membrane</location>
        <topology evidence="2">Multi-pass membrane protein</topology>
    </subcellularLocation>
</comment>
<keyword evidence="19" id="KW-1185">Reference proteome</keyword>
<evidence type="ECO:0000256" key="10">
    <source>
        <dbReference type="ARBA" id="ARBA00022771"/>
    </source>
</evidence>
<keyword evidence="15" id="KW-0472">Membrane</keyword>
<evidence type="ECO:0000256" key="5">
    <source>
        <dbReference type="ARBA" id="ARBA00012483"/>
    </source>
</evidence>
<organism evidence="18 19">
    <name type="scientific">Stichopus japonicus</name>
    <name type="common">Sea cucumber</name>
    <dbReference type="NCBI Taxonomy" id="307972"/>
    <lineage>
        <taxon>Eukaryota</taxon>
        <taxon>Metazoa</taxon>
        <taxon>Echinodermata</taxon>
        <taxon>Eleutherozoa</taxon>
        <taxon>Echinozoa</taxon>
        <taxon>Holothuroidea</taxon>
        <taxon>Aspidochirotacea</taxon>
        <taxon>Aspidochirotida</taxon>
        <taxon>Stichopodidae</taxon>
        <taxon>Apostichopus</taxon>
    </lineage>
</organism>
<evidence type="ECO:0000256" key="4">
    <source>
        <dbReference type="ARBA" id="ARBA00008704"/>
    </source>
</evidence>
<dbReference type="GO" id="GO:0016558">
    <property type="term" value="P:protein import into peroxisome matrix"/>
    <property type="evidence" value="ECO:0007669"/>
    <property type="project" value="InterPro"/>
</dbReference>
<evidence type="ECO:0000256" key="12">
    <source>
        <dbReference type="ARBA" id="ARBA00022833"/>
    </source>
</evidence>
<keyword evidence="10" id="KW-0863">Zinc-finger</keyword>
<dbReference type="Pfam" id="PF04757">
    <property type="entry name" value="Pex2_Pex12"/>
    <property type="match status" value="1"/>
</dbReference>
<evidence type="ECO:0000256" key="9">
    <source>
        <dbReference type="ARBA" id="ARBA00022723"/>
    </source>
</evidence>
<dbReference type="InterPro" id="IPR025654">
    <property type="entry name" value="PEX2/10"/>
</dbReference>
<keyword evidence="13" id="KW-0653">Protein transport</keyword>
<comment type="similarity">
    <text evidence="4">Belongs to the pex2/pex10/pex12 family.</text>
</comment>
<sequence>MHFDSAGQAEILRSSQKDQFYISQLRSKLADVFQSWAGARAWIKWRAELDLVTDCLYFGLTTLSGLQTLGEEYVNILQVDHTRRAVPSLQRRTFLVFTHVVFPYLLDKFLSRLSYRLGANLSVPVLPLDWRERLKTTLPLIRHLLLLAHRTHMAFFYLSGVFYHIAKRSSAVQYLMVRRGLSRGSLNPSFRLLGIISLIQLALSVSWQLYQWKKVNGENEERPVSESFGRVSRCFVTMFTLFEQEKRYDCYPCGHLFCCIALWNGVLQNRNVLCAVNLFSRPD</sequence>
<comment type="pathway">
    <text evidence="3">Protein modification; protein ubiquitination.</text>
</comment>
<evidence type="ECO:0000256" key="13">
    <source>
        <dbReference type="ARBA" id="ARBA00022927"/>
    </source>
</evidence>
<dbReference type="OrthoDB" id="6270329at2759"/>
<dbReference type="GO" id="GO:0008270">
    <property type="term" value="F:zinc ion binding"/>
    <property type="evidence" value="ECO:0007669"/>
    <property type="project" value="UniProtKB-KW"/>
</dbReference>
<keyword evidence="11" id="KW-0833">Ubl conjugation pathway</keyword>
<dbReference type="InterPro" id="IPR006845">
    <property type="entry name" value="Pex_N"/>
</dbReference>
<evidence type="ECO:0000256" key="16">
    <source>
        <dbReference type="ARBA" id="ARBA00023140"/>
    </source>
</evidence>
<evidence type="ECO:0000259" key="17">
    <source>
        <dbReference type="Pfam" id="PF04757"/>
    </source>
</evidence>
<evidence type="ECO:0000256" key="6">
    <source>
        <dbReference type="ARBA" id="ARBA00022448"/>
    </source>
</evidence>
<evidence type="ECO:0000313" key="18">
    <source>
        <dbReference type="EMBL" id="PIK45125.1"/>
    </source>
</evidence>
<proteinExistence type="inferred from homology"/>
<dbReference type="STRING" id="307972.A0A2G8KAW8"/>
<feature type="domain" description="Pex N-terminal" evidence="17">
    <location>
        <begin position="18"/>
        <end position="212"/>
    </location>
</feature>
<dbReference type="EC" id="2.3.2.27" evidence="5"/>
<evidence type="ECO:0000256" key="1">
    <source>
        <dbReference type="ARBA" id="ARBA00000900"/>
    </source>
</evidence>
<keyword evidence="12" id="KW-0862">Zinc</keyword>
<comment type="catalytic activity">
    <reaction evidence="1">
        <text>S-ubiquitinyl-[E2 ubiquitin-conjugating enzyme]-L-cysteine + [acceptor protein]-L-lysine = [E2 ubiquitin-conjugating enzyme]-L-cysteine + N(6)-ubiquitinyl-[acceptor protein]-L-lysine.</text>
        <dbReference type="EC" id="2.3.2.27"/>
    </reaction>
</comment>
<name>A0A2G8KAW8_STIJA</name>
<keyword evidence="14" id="KW-1133">Transmembrane helix</keyword>
<evidence type="ECO:0000256" key="15">
    <source>
        <dbReference type="ARBA" id="ARBA00023136"/>
    </source>
</evidence>
<dbReference type="AlphaFoldDB" id="A0A2G8KAW8"/>
<comment type="caution">
    <text evidence="18">The sequence shown here is derived from an EMBL/GenBank/DDBJ whole genome shotgun (WGS) entry which is preliminary data.</text>
</comment>